<name>V5GBW7_BYSSN</name>
<gene>
    <name evidence="1" type="ORF">PVAR5_8266</name>
</gene>
<evidence type="ECO:0000313" key="2">
    <source>
        <dbReference type="Proteomes" id="UP000018001"/>
    </source>
</evidence>
<comment type="caution">
    <text evidence="1">The sequence shown here is derived from an EMBL/GenBank/DDBJ whole genome shotgun (WGS) entry which is preliminary data.</text>
</comment>
<organism evidence="1 2">
    <name type="scientific">Byssochlamys spectabilis (strain No. 5 / NBRC 109023)</name>
    <name type="common">Paecilomyces variotii</name>
    <dbReference type="NCBI Taxonomy" id="1356009"/>
    <lineage>
        <taxon>Eukaryota</taxon>
        <taxon>Fungi</taxon>
        <taxon>Dikarya</taxon>
        <taxon>Ascomycota</taxon>
        <taxon>Pezizomycotina</taxon>
        <taxon>Eurotiomycetes</taxon>
        <taxon>Eurotiomycetidae</taxon>
        <taxon>Eurotiales</taxon>
        <taxon>Thermoascaceae</taxon>
        <taxon>Paecilomyces</taxon>
    </lineage>
</organism>
<evidence type="ECO:0000313" key="1">
    <source>
        <dbReference type="EMBL" id="GAD99551.1"/>
    </source>
</evidence>
<dbReference type="Proteomes" id="UP000018001">
    <property type="component" value="Unassembled WGS sequence"/>
</dbReference>
<proteinExistence type="predicted"/>
<dbReference type="AlphaFoldDB" id="V5GBW7"/>
<accession>V5GBW7</accession>
<dbReference type="InParanoid" id="V5GBW7"/>
<reference evidence="2" key="1">
    <citation type="journal article" date="2014" name="Genome Announc.">
        <title>Draft genome sequence of the formaldehyde-resistant fungus Byssochlamys spectabilis No. 5 (anamorph Paecilomyces variotii No. 5) (NBRC109023).</title>
        <authorList>
            <person name="Oka T."/>
            <person name="Ekino K."/>
            <person name="Fukuda K."/>
            <person name="Nomura Y."/>
        </authorList>
    </citation>
    <scope>NUCLEOTIDE SEQUENCE [LARGE SCALE GENOMIC DNA]</scope>
    <source>
        <strain evidence="2">No. 5 / NBRC 109023</strain>
    </source>
</reference>
<keyword evidence="2" id="KW-1185">Reference proteome</keyword>
<sequence length="122" mass="14083">MYETAAGKQNKVGAAALNSCWAMVRSHREFRGLRRHHGNQAGEMCELIDLVPAKNNLILRNEAASRPEGRNYILLDLDLLDIVRIFQSVYLDSTLIYLYTERYRYRYRTQLFVGSARSPATE</sequence>
<protein>
    <submittedName>
        <fullName evidence="1">Uncharacterized protein</fullName>
    </submittedName>
</protein>
<dbReference type="EMBL" id="BAUL01000302">
    <property type="protein sequence ID" value="GAD99551.1"/>
    <property type="molecule type" value="Genomic_DNA"/>
</dbReference>
<dbReference type="HOGENOM" id="CLU_2026383_0_0_1"/>